<organism evidence="2 3">
    <name type="scientific">Panagrellus redivivus</name>
    <name type="common">Microworm</name>
    <dbReference type="NCBI Taxonomy" id="6233"/>
    <lineage>
        <taxon>Eukaryota</taxon>
        <taxon>Metazoa</taxon>
        <taxon>Ecdysozoa</taxon>
        <taxon>Nematoda</taxon>
        <taxon>Chromadorea</taxon>
        <taxon>Rhabditida</taxon>
        <taxon>Tylenchina</taxon>
        <taxon>Panagrolaimomorpha</taxon>
        <taxon>Panagrolaimoidea</taxon>
        <taxon>Panagrolaimidae</taxon>
        <taxon>Panagrellus</taxon>
    </lineage>
</organism>
<evidence type="ECO:0000313" key="2">
    <source>
        <dbReference type="Proteomes" id="UP000492821"/>
    </source>
</evidence>
<proteinExistence type="predicted"/>
<feature type="chain" id="PRO_5028919617" description="Domain of unknown function DB domain-containing protein" evidence="1">
    <location>
        <begin position="20"/>
        <end position="272"/>
    </location>
</feature>
<protein>
    <recommendedName>
        <fullName evidence="4">Domain of unknown function DB domain-containing protein</fullName>
    </recommendedName>
</protein>
<dbReference type="AlphaFoldDB" id="A0A7E4VTM8"/>
<evidence type="ECO:0000256" key="1">
    <source>
        <dbReference type="SAM" id="SignalP"/>
    </source>
</evidence>
<accession>A0A7E4VTM8</accession>
<evidence type="ECO:0008006" key="4">
    <source>
        <dbReference type="Google" id="ProtNLM"/>
    </source>
</evidence>
<name>A0A7E4VTM8_PANRE</name>
<dbReference type="WBParaSite" id="Pan_g2911.t1">
    <property type="protein sequence ID" value="Pan_g2911.t1"/>
    <property type="gene ID" value="Pan_g2911"/>
</dbReference>
<dbReference type="Proteomes" id="UP000492821">
    <property type="component" value="Unassembled WGS sequence"/>
</dbReference>
<evidence type="ECO:0000313" key="3">
    <source>
        <dbReference type="WBParaSite" id="Pan_g2911.t1"/>
    </source>
</evidence>
<reference evidence="3" key="2">
    <citation type="submission" date="2020-10" db="UniProtKB">
        <authorList>
            <consortium name="WormBaseParasite"/>
        </authorList>
    </citation>
    <scope>IDENTIFICATION</scope>
</reference>
<keyword evidence="2" id="KW-1185">Reference proteome</keyword>
<reference evidence="2" key="1">
    <citation type="journal article" date="2013" name="Genetics">
        <title>The draft genome and transcriptome of Panagrellus redivivus are shaped by the harsh demands of a free-living lifestyle.</title>
        <authorList>
            <person name="Srinivasan J."/>
            <person name="Dillman A.R."/>
            <person name="Macchietto M.G."/>
            <person name="Heikkinen L."/>
            <person name="Lakso M."/>
            <person name="Fracchia K.M."/>
            <person name="Antoshechkin I."/>
            <person name="Mortazavi A."/>
            <person name="Wong G."/>
            <person name="Sternberg P.W."/>
        </authorList>
    </citation>
    <scope>NUCLEOTIDE SEQUENCE [LARGE SCALE GENOMIC DNA]</scope>
    <source>
        <strain evidence="2">MT8872</strain>
    </source>
</reference>
<sequence length="272" mass="30928">MDHKLLLFVIAFAIVAASASTCYDACSAYGKYDVYDVYEVNITAYDHILYGDAYRSANLPDDERKLLCHIKLNRLIFAYKAVENDVTKRDFGLFCQNVTEIMDCYQHSNFSNRHHPGTLLGVSEDFYICGTQIFAMAHRLCGLKYERVMQIKKCFNAASKSFIGGISEKHCRQGCCHQPPAVYPGPLLCAPEKDIYEAWIRPCCAPKVDKTLKGNACMKICMMDHFANYAKDMCDAEAVATFDYYACHMRFKYFNAESCFQKCPNCKLTGFV</sequence>
<feature type="signal peptide" evidence="1">
    <location>
        <begin position="1"/>
        <end position="19"/>
    </location>
</feature>
<keyword evidence="1" id="KW-0732">Signal</keyword>